<dbReference type="Proteomes" id="UP000886724">
    <property type="component" value="Unassembled WGS sequence"/>
</dbReference>
<sequence length="171" mass="20238">MEIICTFKISDSNEISEAMFPKRNVYIINGGSIFILIYVLINCLQNNLATNIVLFLIVIVAIAVLQYFLYRQKKNYSHLIYERFQETNTGDKIIYKYKFEDQFLAITNTNTNAYVDINYQHFNQYLETTNYVLVVSKAKQYIIFNKDIAKKYKLKEFFMQKNPSIRTKKGI</sequence>
<gene>
    <name evidence="2" type="ORF">H9980_01395</name>
</gene>
<comment type="caution">
    <text evidence="2">The sequence shown here is derived from an EMBL/GenBank/DDBJ whole genome shotgun (WGS) entry which is preliminary data.</text>
</comment>
<feature type="transmembrane region" description="Helical" evidence="1">
    <location>
        <begin position="48"/>
        <end position="70"/>
    </location>
</feature>
<keyword evidence="1" id="KW-1133">Transmembrane helix</keyword>
<protein>
    <recommendedName>
        <fullName evidence="4">YcxB-like protein domain-containing protein</fullName>
    </recommendedName>
</protein>
<feature type="transmembrane region" description="Helical" evidence="1">
    <location>
        <begin position="25"/>
        <end position="42"/>
    </location>
</feature>
<keyword evidence="1" id="KW-0472">Membrane</keyword>
<dbReference type="AlphaFoldDB" id="A0A9D1XK68"/>
<evidence type="ECO:0000313" key="3">
    <source>
        <dbReference type="Proteomes" id="UP000886724"/>
    </source>
</evidence>
<proteinExistence type="predicted"/>
<dbReference type="EMBL" id="DXET01000037">
    <property type="protein sequence ID" value="HIX80616.1"/>
    <property type="molecule type" value="Genomic_DNA"/>
</dbReference>
<keyword evidence="1" id="KW-0812">Transmembrane</keyword>
<evidence type="ECO:0000313" key="2">
    <source>
        <dbReference type="EMBL" id="HIX80616.1"/>
    </source>
</evidence>
<evidence type="ECO:0008006" key="4">
    <source>
        <dbReference type="Google" id="ProtNLM"/>
    </source>
</evidence>
<reference evidence="2" key="2">
    <citation type="submission" date="2021-04" db="EMBL/GenBank/DDBJ databases">
        <authorList>
            <person name="Gilroy R."/>
        </authorList>
    </citation>
    <scope>NUCLEOTIDE SEQUENCE</scope>
    <source>
        <strain evidence="2">ChiGjej1B1-14440</strain>
    </source>
</reference>
<accession>A0A9D1XK68</accession>
<name>A0A9D1XK68_9FIRM</name>
<reference evidence="2" key="1">
    <citation type="journal article" date="2021" name="PeerJ">
        <title>Extensive microbial diversity within the chicken gut microbiome revealed by metagenomics and culture.</title>
        <authorList>
            <person name="Gilroy R."/>
            <person name="Ravi A."/>
            <person name="Getino M."/>
            <person name="Pursley I."/>
            <person name="Horton D.L."/>
            <person name="Alikhan N.F."/>
            <person name="Baker D."/>
            <person name="Gharbi K."/>
            <person name="Hall N."/>
            <person name="Watson M."/>
            <person name="Adriaenssens E.M."/>
            <person name="Foster-Nyarko E."/>
            <person name="Jarju S."/>
            <person name="Secka A."/>
            <person name="Antonio M."/>
            <person name="Oren A."/>
            <person name="Chaudhuri R.R."/>
            <person name="La Ragione R."/>
            <person name="Hildebrand F."/>
            <person name="Pallen M.J."/>
        </authorList>
    </citation>
    <scope>NUCLEOTIDE SEQUENCE</scope>
    <source>
        <strain evidence="2">ChiGjej1B1-14440</strain>
    </source>
</reference>
<evidence type="ECO:0000256" key="1">
    <source>
        <dbReference type="SAM" id="Phobius"/>
    </source>
</evidence>
<organism evidence="2 3">
    <name type="scientific">Candidatus Erysipelatoclostridium merdavium</name>
    <dbReference type="NCBI Taxonomy" id="2838566"/>
    <lineage>
        <taxon>Bacteria</taxon>
        <taxon>Bacillati</taxon>
        <taxon>Bacillota</taxon>
        <taxon>Erysipelotrichia</taxon>
        <taxon>Erysipelotrichales</taxon>
        <taxon>Erysipelotrichales incertae sedis</taxon>
    </lineage>
</organism>